<protein>
    <submittedName>
        <fullName evidence="3">Bacterial Ig-like domain (Group 2)</fullName>
    </submittedName>
</protein>
<keyword evidence="1" id="KW-0732">Signal</keyword>
<organism evidence="3 4">
    <name type="scientific">Stieleria varia</name>
    <dbReference type="NCBI Taxonomy" id="2528005"/>
    <lineage>
        <taxon>Bacteria</taxon>
        <taxon>Pseudomonadati</taxon>
        <taxon>Planctomycetota</taxon>
        <taxon>Planctomycetia</taxon>
        <taxon>Pirellulales</taxon>
        <taxon>Pirellulaceae</taxon>
        <taxon>Stieleria</taxon>
    </lineage>
</organism>
<dbReference type="InterPro" id="IPR011444">
    <property type="entry name" value="DUF1549"/>
</dbReference>
<dbReference type="Pfam" id="PF07587">
    <property type="entry name" value="PSD1"/>
    <property type="match status" value="1"/>
</dbReference>
<feature type="domain" description="BIG2" evidence="2">
    <location>
        <begin position="45"/>
        <end position="124"/>
    </location>
</feature>
<comment type="caution">
    <text evidence="3">The sequence shown here is derived from an EMBL/GenBank/DDBJ whole genome shotgun (WGS) entry which is preliminary data.</text>
</comment>
<gene>
    <name evidence="3" type="ORF">Pla52n_54260</name>
</gene>
<accession>A0A5C6A5E3</accession>
<dbReference type="EMBL" id="SJPN01000007">
    <property type="protein sequence ID" value="TWT94605.1"/>
    <property type="molecule type" value="Genomic_DNA"/>
</dbReference>
<dbReference type="Pfam" id="PF07583">
    <property type="entry name" value="PSCyt2"/>
    <property type="match status" value="1"/>
</dbReference>
<evidence type="ECO:0000256" key="1">
    <source>
        <dbReference type="SAM" id="SignalP"/>
    </source>
</evidence>
<dbReference type="AlphaFoldDB" id="A0A5C6A5E3"/>
<dbReference type="Pfam" id="PF02368">
    <property type="entry name" value="Big_2"/>
    <property type="match status" value="1"/>
</dbReference>
<sequence precursor="true">MLPTAHRTTRQWNALKLMAALLALLTVSTCRSTSVLAADQLPSMIIENETVFAFTELVGVDARLQLVVSTVDDAGNQVDVTRAVTYTSEPPGIVSIDETGLVTPLADANVSVTTTHPDGRAVQIPLTVSQTGVAREISFASQVVPIFTKLGCNGGGCHGKIAGQNGFRLSLLGFEPHVDHKHLIAHSLGRRVSVAAPDRSLLLQKSIGTVPHGGGQRMDADSYEYRLLRRWILQGMPYGDENQRVVESIDVFPPHRRVAAGSSQQLSVIATYTDGTREDITRGVVYESNDPQMASVTPTGWVEIGDVVGDVAVMARYQGHVAVFQADVPRTMSPLSLAETHETPSNVIDQHVWNKLNSLGIPRSPRCDDATYVRRATLDIAGRLPTPDEAKAFVADTTADKRERLVNRLLEDEDYAEYFARKWSAILRNQRDSGPLQLRNMLFHQWLTQQFRENVAYDMWVRQLVAARGSITSNPAVSWLDQVSDRNERVEDISQLFLGQRVQCARCHHHPYEKWSQADYSQLMAFFTLIDKKDAGDVAEPVFVSRIGTAATNHPKTGASLKPVGLDGPPIEIAPDEDPREALADWMTQDDNPFFAKSLVNRYWKHFLGRALVEPEDDMRVTNPPSNPALMDALADSFTQSGFDLCELIRTICLSDTYQASSQPLDENLADRRSHSRFYPKRLTAEVLLDGIDHVTGTPSSFAGMPAGTRAVALPDTGFDSYFLDVFGQPQAKTACECERSQDASLAQSLHLLNSKQMQDKLGSDHGRAKRLANDSEATVAVRLDGLYWTTLSRAPTDEELNASLEYLSGRENESAAWEDLIWALVNSKEFLFNH</sequence>
<dbReference type="SMART" id="SM00635">
    <property type="entry name" value="BID_2"/>
    <property type="match status" value="2"/>
</dbReference>
<feature type="signal peptide" evidence="1">
    <location>
        <begin position="1"/>
        <end position="37"/>
    </location>
</feature>
<dbReference type="InterPro" id="IPR022655">
    <property type="entry name" value="DUF1553"/>
</dbReference>
<feature type="chain" id="PRO_5022880756" evidence="1">
    <location>
        <begin position="38"/>
        <end position="835"/>
    </location>
</feature>
<keyword evidence="4" id="KW-1185">Reference proteome</keyword>
<evidence type="ECO:0000313" key="4">
    <source>
        <dbReference type="Proteomes" id="UP000320176"/>
    </source>
</evidence>
<evidence type="ECO:0000313" key="3">
    <source>
        <dbReference type="EMBL" id="TWT94605.1"/>
    </source>
</evidence>
<dbReference type="OrthoDB" id="289126at2"/>
<reference evidence="3 4" key="1">
    <citation type="submission" date="2019-02" db="EMBL/GenBank/DDBJ databases">
        <title>Deep-cultivation of Planctomycetes and their phenomic and genomic characterization uncovers novel biology.</title>
        <authorList>
            <person name="Wiegand S."/>
            <person name="Jogler M."/>
            <person name="Boedeker C."/>
            <person name="Pinto D."/>
            <person name="Vollmers J."/>
            <person name="Rivas-Marin E."/>
            <person name="Kohn T."/>
            <person name="Peeters S.H."/>
            <person name="Heuer A."/>
            <person name="Rast P."/>
            <person name="Oberbeckmann S."/>
            <person name="Bunk B."/>
            <person name="Jeske O."/>
            <person name="Meyerdierks A."/>
            <person name="Storesund J.E."/>
            <person name="Kallscheuer N."/>
            <person name="Luecker S."/>
            <person name="Lage O.M."/>
            <person name="Pohl T."/>
            <person name="Merkel B.J."/>
            <person name="Hornburger P."/>
            <person name="Mueller R.-W."/>
            <person name="Bruemmer F."/>
            <person name="Labrenz M."/>
            <person name="Spormann A.M."/>
            <person name="Op Den Camp H."/>
            <person name="Overmann J."/>
            <person name="Amann R."/>
            <person name="Jetten M.S.M."/>
            <person name="Mascher T."/>
            <person name="Medema M.H."/>
            <person name="Devos D.P."/>
            <person name="Kaster A.-K."/>
            <person name="Ovreas L."/>
            <person name="Rohde M."/>
            <person name="Galperin M.Y."/>
            <person name="Jogler C."/>
        </authorList>
    </citation>
    <scope>NUCLEOTIDE SEQUENCE [LARGE SCALE GENOMIC DNA]</scope>
    <source>
        <strain evidence="3 4">Pla52n</strain>
    </source>
</reference>
<proteinExistence type="predicted"/>
<dbReference type="PANTHER" id="PTHR35889:SF3">
    <property type="entry name" value="F-BOX DOMAIN-CONTAINING PROTEIN"/>
    <property type="match status" value="1"/>
</dbReference>
<dbReference type="PANTHER" id="PTHR35889">
    <property type="entry name" value="CYCLOINULO-OLIGOSACCHARIDE FRUCTANOTRANSFERASE-RELATED"/>
    <property type="match status" value="1"/>
</dbReference>
<dbReference type="RefSeq" id="WP_146522434.1">
    <property type="nucleotide sequence ID" value="NZ_CP151726.1"/>
</dbReference>
<name>A0A5C6A5E3_9BACT</name>
<dbReference type="InterPro" id="IPR003343">
    <property type="entry name" value="Big_2"/>
</dbReference>
<dbReference type="Gene3D" id="2.60.40.1080">
    <property type="match status" value="2"/>
</dbReference>
<dbReference type="Proteomes" id="UP000320176">
    <property type="component" value="Unassembled WGS sequence"/>
</dbReference>
<feature type="domain" description="BIG2" evidence="2">
    <location>
        <begin position="245"/>
        <end position="325"/>
    </location>
</feature>
<evidence type="ECO:0000259" key="2">
    <source>
        <dbReference type="SMART" id="SM00635"/>
    </source>
</evidence>